<keyword evidence="6" id="KW-1185">Reference proteome</keyword>
<sequence length="905" mass="100707">MMLLSGKPGAAQASASVSLQPVVFPVTVQGRYNGASSTIDVSARSTKFSTPPAAAETEPTKDASSSTACCSKSNLLNTELPVNPKQNHDAASLSTAVRVQDRMSTESRPATAHSPHRGTIISSLTAADSLVMQRKQFSIPVPVEDELIEDTVQLVYCARLLDKALLEAISSLPLASSTNLSSTTHGSDPEEWNQFVQDNPLEKEHIYSLMRRMASKFMEEPTRDPDFIREVVHIGPLLDKDLHRKLVMAFLQELQRCPMLDVNILLGLSQLIQDMPPGSLSFDDLIRIVKSARRRLEETAGKDVEGTIYLTFAITIILTTLATYLPRNQGRVEYVPLLKVLSTLEKHKDPLIKFQARYGKRLLLSTFGQHSADCEPNSTRGTRGLLKLLRISLESYNQKQWVQDVQNAKGFLQSRHFSDFYRLLREGPSIGNTDFQWHVCQLLGEISMDLSWDDSARQQSLALLHEYAKGNGAVKSEPVVRRLALTILRHISENSVTFAGTFNTRNIHSAAIMEKKKGGIFSLRARSTKHFELVHPLASRLPLPMTSPLLYKVNTDADVELAIDRLLRQQSRRYLVTAEHDGCVRRWDAETGTSQIILNTTSGLVQQVSYFSDGQKLAITKEMRTVIYDTSDEIWRPVEELEGEYPVKYSPCGSRMALGTDQGAIKLRNLLPNVGGEQQLLKGPTTRSQKLVFSKSGGWLASISDRDVWIWDMAQVNLSPRIYRKNRLPVDIAFSPCGNTLAIVYISGVSLVNVKTLGERTSLEEETHFCRIAWSNCGHRIIGSSVNSIVLWATDSKEWGLKLLTVEATPALYVAWSPTTPMEVAISVGRSVSVWRIEEQGKRIRFCLVWGSFPNSLVAKKADITRAIGLKLAHRKLLVQRGAIDKFGAIVNGILDFTSSARSNK</sequence>
<reference evidence="5" key="1">
    <citation type="submission" date="2021-11" db="EMBL/GenBank/DDBJ databases">
        <authorList>
            <person name="Herlambang A."/>
            <person name="Guo Y."/>
            <person name="Takashima Y."/>
            <person name="Nishizawa T."/>
        </authorList>
    </citation>
    <scope>NUCLEOTIDE SEQUENCE</scope>
    <source>
        <strain evidence="5">E1425</strain>
    </source>
</reference>
<reference evidence="5" key="2">
    <citation type="journal article" date="2022" name="Microbiol. Resour. Announc.">
        <title>Whole-Genome Sequence of Entomortierella parvispora E1425, a Mucoromycotan Fungus Associated with Burkholderiaceae-Related Endosymbiotic Bacteria.</title>
        <authorList>
            <person name="Herlambang A."/>
            <person name="Guo Y."/>
            <person name="Takashima Y."/>
            <person name="Narisawa K."/>
            <person name="Ohta H."/>
            <person name="Nishizawa T."/>
        </authorList>
    </citation>
    <scope>NUCLEOTIDE SEQUENCE</scope>
    <source>
        <strain evidence="5">E1425</strain>
    </source>
</reference>
<keyword evidence="1" id="KW-0853">WD repeat</keyword>
<dbReference type="InterPro" id="IPR056251">
    <property type="entry name" value="Arm_rpt_dom"/>
</dbReference>
<comment type="caution">
    <text evidence="5">The sequence shown here is derived from an EMBL/GenBank/DDBJ whole genome shotgun (WGS) entry which is preliminary data.</text>
</comment>
<proteinExistence type="predicted"/>
<dbReference type="AlphaFoldDB" id="A0A9P3H727"/>
<evidence type="ECO:0000256" key="2">
    <source>
        <dbReference type="ARBA" id="ARBA00022737"/>
    </source>
</evidence>
<evidence type="ECO:0000313" key="6">
    <source>
        <dbReference type="Proteomes" id="UP000827284"/>
    </source>
</evidence>
<evidence type="ECO:0000313" key="5">
    <source>
        <dbReference type="EMBL" id="GJJ71247.1"/>
    </source>
</evidence>
<name>A0A9P3H727_9FUNG</name>
<accession>A0A9P3H727</accession>
<feature type="region of interest" description="Disordered" evidence="3">
    <location>
        <begin position="42"/>
        <end position="67"/>
    </location>
</feature>
<protein>
    <recommendedName>
        <fullName evidence="4">Arm-like repeat domain-containing protein</fullName>
    </recommendedName>
</protein>
<dbReference type="PANTHER" id="PTHR19848">
    <property type="entry name" value="WD40 REPEAT PROTEIN"/>
    <property type="match status" value="1"/>
</dbReference>
<dbReference type="Pfam" id="PF23948">
    <property type="entry name" value="ARM_5"/>
    <property type="match status" value="1"/>
</dbReference>
<evidence type="ECO:0000256" key="3">
    <source>
        <dbReference type="SAM" id="MobiDB-lite"/>
    </source>
</evidence>
<feature type="domain" description="Arm-like repeat" evidence="4">
    <location>
        <begin position="199"/>
        <end position="359"/>
    </location>
</feature>
<keyword evidence="2" id="KW-0677">Repeat</keyword>
<evidence type="ECO:0000259" key="4">
    <source>
        <dbReference type="Pfam" id="PF23948"/>
    </source>
</evidence>
<dbReference type="PANTHER" id="PTHR19848:SF8">
    <property type="entry name" value="F-BOX AND WD REPEAT DOMAIN CONTAINING 7"/>
    <property type="match status" value="1"/>
</dbReference>
<dbReference type="Proteomes" id="UP000827284">
    <property type="component" value="Unassembled WGS sequence"/>
</dbReference>
<dbReference type="Gene3D" id="2.130.10.10">
    <property type="entry name" value="YVTN repeat-like/Quinoprotein amine dehydrogenase"/>
    <property type="match status" value="2"/>
</dbReference>
<dbReference type="EMBL" id="BQFW01000005">
    <property type="protein sequence ID" value="GJJ71247.1"/>
    <property type="molecule type" value="Genomic_DNA"/>
</dbReference>
<organism evidence="5 6">
    <name type="scientific">Entomortierella parvispora</name>
    <dbReference type="NCBI Taxonomy" id="205924"/>
    <lineage>
        <taxon>Eukaryota</taxon>
        <taxon>Fungi</taxon>
        <taxon>Fungi incertae sedis</taxon>
        <taxon>Mucoromycota</taxon>
        <taxon>Mortierellomycotina</taxon>
        <taxon>Mortierellomycetes</taxon>
        <taxon>Mortierellales</taxon>
        <taxon>Mortierellaceae</taxon>
        <taxon>Entomortierella</taxon>
    </lineage>
</organism>
<evidence type="ECO:0000256" key="1">
    <source>
        <dbReference type="ARBA" id="ARBA00022574"/>
    </source>
</evidence>
<dbReference type="InterPro" id="IPR015943">
    <property type="entry name" value="WD40/YVTN_repeat-like_dom_sf"/>
</dbReference>
<dbReference type="SUPFAM" id="SSF101908">
    <property type="entry name" value="Putative isomerase YbhE"/>
    <property type="match status" value="1"/>
</dbReference>
<gene>
    <name evidence="5" type="ORF">EMPS_03597</name>
</gene>